<dbReference type="CDD" id="cd06583">
    <property type="entry name" value="PGRP"/>
    <property type="match status" value="1"/>
</dbReference>
<evidence type="ECO:0000256" key="7">
    <source>
        <dbReference type="ARBA" id="ARBA00022723"/>
    </source>
</evidence>
<accession>A0A1T0CD87</accession>
<gene>
    <name evidence="15" type="ORF">B0682_06635</name>
</gene>
<dbReference type="GO" id="GO:0008745">
    <property type="term" value="F:N-acetylmuramoyl-L-alanine amidase activity"/>
    <property type="evidence" value="ECO:0007669"/>
    <property type="project" value="UniProtKB-EC"/>
</dbReference>
<dbReference type="EC" id="3.5.1.28" evidence="5"/>
<evidence type="ECO:0000259" key="14">
    <source>
        <dbReference type="SMART" id="SM00644"/>
    </source>
</evidence>
<reference evidence="15 16" key="1">
    <citation type="submission" date="2017-02" db="EMBL/GenBank/DDBJ databases">
        <title>Draft genome sequence of Moraxella lincolnii CCUG 9405T type strain.</title>
        <authorList>
            <person name="Salva-Serra F."/>
            <person name="Engstrom-Jakobsson H."/>
            <person name="Thorell K."/>
            <person name="Jaen-Luchoro D."/>
            <person name="Gonzales-Siles L."/>
            <person name="Karlsson R."/>
            <person name="Yazdan S."/>
            <person name="Boulund F."/>
            <person name="Johnning A."/>
            <person name="Engstrand L."/>
            <person name="Kristiansson E."/>
            <person name="Moore E."/>
        </authorList>
    </citation>
    <scope>NUCLEOTIDE SEQUENCE [LARGE SCALE GENOMIC DNA]</scope>
    <source>
        <strain evidence="15 16">CCUG 9405</strain>
    </source>
</reference>
<comment type="similarity">
    <text evidence="4">Belongs to the N-acetylmuramoyl-L-alanine amidase 2 family.</text>
</comment>
<name>A0A1T0CD87_9GAMM</name>
<evidence type="ECO:0000313" key="16">
    <source>
        <dbReference type="Proteomes" id="UP000191094"/>
    </source>
</evidence>
<proteinExistence type="inferred from homology"/>
<keyword evidence="7" id="KW-0479">Metal-binding</keyword>
<evidence type="ECO:0000256" key="8">
    <source>
        <dbReference type="ARBA" id="ARBA00022801"/>
    </source>
</evidence>
<evidence type="ECO:0000256" key="12">
    <source>
        <dbReference type="ARBA" id="ARBA00042615"/>
    </source>
</evidence>
<dbReference type="InterPro" id="IPR002502">
    <property type="entry name" value="Amidase_domain"/>
</dbReference>
<dbReference type="Pfam" id="PF01510">
    <property type="entry name" value="Amidase_2"/>
    <property type="match status" value="1"/>
</dbReference>
<evidence type="ECO:0000256" key="13">
    <source>
        <dbReference type="SAM" id="MobiDB-lite"/>
    </source>
</evidence>
<feature type="domain" description="N-acetylmuramoyl-L-alanine amidase" evidence="14">
    <location>
        <begin position="19"/>
        <end position="175"/>
    </location>
</feature>
<dbReference type="SMART" id="SM00644">
    <property type="entry name" value="Ami_2"/>
    <property type="match status" value="1"/>
</dbReference>
<comment type="subcellular location">
    <subcellularLocation>
        <location evidence="3">Cytoplasm</location>
    </subcellularLocation>
</comment>
<dbReference type="SUPFAM" id="SSF55846">
    <property type="entry name" value="N-acetylmuramoyl-L-alanine amidase-like"/>
    <property type="match status" value="1"/>
</dbReference>
<evidence type="ECO:0000256" key="2">
    <source>
        <dbReference type="ARBA" id="ARBA00001947"/>
    </source>
</evidence>
<dbReference type="InterPro" id="IPR036505">
    <property type="entry name" value="Amidase/PGRP_sf"/>
</dbReference>
<dbReference type="GO" id="GO:0009253">
    <property type="term" value="P:peptidoglycan catabolic process"/>
    <property type="evidence" value="ECO:0007669"/>
    <property type="project" value="InterPro"/>
</dbReference>
<evidence type="ECO:0000256" key="5">
    <source>
        <dbReference type="ARBA" id="ARBA00011901"/>
    </source>
</evidence>
<dbReference type="EMBL" id="MUYT01000008">
    <property type="protein sequence ID" value="OOS20307.1"/>
    <property type="molecule type" value="Genomic_DNA"/>
</dbReference>
<dbReference type="RefSeq" id="WP_078307649.1">
    <property type="nucleotide sequence ID" value="NZ_CP147511.1"/>
</dbReference>
<dbReference type="GO" id="GO:0071555">
    <property type="term" value="P:cell wall organization"/>
    <property type="evidence" value="ECO:0007669"/>
    <property type="project" value="UniProtKB-KW"/>
</dbReference>
<dbReference type="GO" id="GO:0005737">
    <property type="term" value="C:cytoplasm"/>
    <property type="evidence" value="ECO:0007669"/>
    <property type="project" value="UniProtKB-SubCell"/>
</dbReference>
<dbReference type="Proteomes" id="UP000191094">
    <property type="component" value="Unassembled WGS sequence"/>
</dbReference>
<evidence type="ECO:0000256" key="4">
    <source>
        <dbReference type="ARBA" id="ARBA00007553"/>
    </source>
</evidence>
<dbReference type="OrthoDB" id="9794842at2"/>
<dbReference type="InterPro" id="IPR051206">
    <property type="entry name" value="NAMLAA_amidase_2"/>
</dbReference>
<protein>
    <recommendedName>
        <fullName evidence="11">1,6-anhydro-N-acetylmuramyl-L-alanine amidase AmpD</fullName>
        <ecNumber evidence="5">3.5.1.28</ecNumber>
    </recommendedName>
    <alternativeName>
        <fullName evidence="12">N-acetylmuramoyl-L-alanine amidase</fullName>
    </alternativeName>
</protein>
<feature type="region of interest" description="Disordered" evidence="13">
    <location>
        <begin position="189"/>
        <end position="208"/>
    </location>
</feature>
<evidence type="ECO:0000256" key="1">
    <source>
        <dbReference type="ARBA" id="ARBA00001561"/>
    </source>
</evidence>
<keyword evidence="8" id="KW-0378">Hydrolase</keyword>
<keyword evidence="9" id="KW-0862">Zinc</keyword>
<evidence type="ECO:0000256" key="3">
    <source>
        <dbReference type="ARBA" id="ARBA00004496"/>
    </source>
</evidence>
<dbReference type="NCBIfam" id="NF008758">
    <property type="entry name" value="PRK11789.1"/>
    <property type="match status" value="1"/>
</dbReference>
<keyword evidence="10" id="KW-0961">Cell wall biogenesis/degradation</keyword>
<evidence type="ECO:0000256" key="10">
    <source>
        <dbReference type="ARBA" id="ARBA00023316"/>
    </source>
</evidence>
<keyword evidence="6" id="KW-0963">Cytoplasm</keyword>
<dbReference type="Gene3D" id="3.40.80.10">
    <property type="entry name" value="Peptidoglycan recognition protein-like"/>
    <property type="match status" value="1"/>
</dbReference>
<organism evidence="15 16">
    <name type="scientific">Lwoffella lincolnii</name>
    <dbReference type="NCBI Taxonomy" id="90241"/>
    <lineage>
        <taxon>Bacteria</taxon>
        <taxon>Pseudomonadati</taxon>
        <taxon>Pseudomonadota</taxon>
        <taxon>Gammaproteobacteria</taxon>
        <taxon>Moraxellales</taxon>
        <taxon>Moraxellaceae</taxon>
        <taxon>Lwoffella</taxon>
    </lineage>
</organism>
<comment type="catalytic activity">
    <reaction evidence="1">
        <text>Hydrolyzes the link between N-acetylmuramoyl residues and L-amino acid residues in certain cell-wall glycopeptides.</text>
        <dbReference type="EC" id="3.5.1.28"/>
    </reaction>
</comment>
<comment type="caution">
    <text evidence="15">The sequence shown here is derived from an EMBL/GenBank/DDBJ whole genome shotgun (WGS) entry which is preliminary data.</text>
</comment>
<feature type="compositionally biased region" description="Basic and acidic residues" evidence="13">
    <location>
        <begin position="199"/>
        <end position="208"/>
    </location>
</feature>
<evidence type="ECO:0000256" key="6">
    <source>
        <dbReference type="ARBA" id="ARBA00022490"/>
    </source>
</evidence>
<dbReference type="GO" id="GO:0046872">
    <property type="term" value="F:metal ion binding"/>
    <property type="evidence" value="ECO:0007669"/>
    <property type="project" value="UniProtKB-KW"/>
</dbReference>
<dbReference type="AlphaFoldDB" id="A0A1T0CD87"/>
<dbReference type="PANTHER" id="PTHR30417:SF4">
    <property type="entry name" value="1,6-ANHYDRO-N-ACETYLMURAMYL-L-ALANINE AMIDASE AMPD"/>
    <property type="match status" value="1"/>
</dbReference>
<evidence type="ECO:0000256" key="9">
    <source>
        <dbReference type="ARBA" id="ARBA00022833"/>
    </source>
</evidence>
<evidence type="ECO:0000313" key="15">
    <source>
        <dbReference type="EMBL" id="OOS20307.1"/>
    </source>
</evidence>
<comment type="cofactor">
    <cofactor evidence="2">
        <name>Zn(2+)</name>
        <dbReference type="ChEBI" id="CHEBI:29105"/>
    </cofactor>
</comment>
<dbReference type="GO" id="GO:0009254">
    <property type="term" value="P:peptidoglycan turnover"/>
    <property type="evidence" value="ECO:0007669"/>
    <property type="project" value="TreeGrafter"/>
</dbReference>
<keyword evidence="16" id="KW-1185">Reference proteome</keyword>
<evidence type="ECO:0000256" key="11">
    <source>
        <dbReference type="ARBA" id="ARBA00039257"/>
    </source>
</evidence>
<dbReference type="STRING" id="90241.B0682_06635"/>
<dbReference type="PANTHER" id="PTHR30417">
    <property type="entry name" value="N-ACETYLMURAMOYL-L-ALANINE AMIDASE AMID"/>
    <property type="match status" value="1"/>
</dbReference>
<sequence>MSIIHIEDGIISTAKQLPSPNHNDRPDNTCIRAIVIHNISLPPDEFAQTDANGLHHVKALFTNQLHWDSHPYFKSIKGIQVSAHVFIERDGMMTQFVNLDKRAWHAGHSAYLGQTQCNDFSIGIELEGSDYQPFTPKQYDVLAQLIVAIYDSYPATRRHLTGHSDIAPNRKTDPGEHFDWGRLRQQVAKRLAAQTSDKQPNETKSHHP</sequence>